<dbReference type="RefSeq" id="XP_025421396.1">
    <property type="nucleotide sequence ID" value="XM_025565611.1"/>
</dbReference>
<organism evidence="1 2">
    <name type="scientific">Sipha flava</name>
    <name type="common">yellow sugarcane aphid</name>
    <dbReference type="NCBI Taxonomy" id="143950"/>
    <lineage>
        <taxon>Eukaryota</taxon>
        <taxon>Metazoa</taxon>
        <taxon>Ecdysozoa</taxon>
        <taxon>Arthropoda</taxon>
        <taxon>Hexapoda</taxon>
        <taxon>Insecta</taxon>
        <taxon>Pterygota</taxon>
        <taxon>Neoptera</taxon>
        <taxon>Paraneoptera</taxon>
        <taxon>Hemiptera</taxon>
        <taxon>Sternorrhyncha</taxon>
        <taxon>Aphidomorpha</taxon>
        <taxon>Aphidoidea</taxon>
        <taxon>Aphididae</taxon>
        <taxon>Sipha</taxon>
    </lineage>
</organism>
<dbReference type="Gene3D" id="3.60.10.10">
    <property type="entry name" value="Endonuclease/exonuclease/phosphatase"/>
    <property type="match status" value="1"/>
</dbReference>
<name>A0A8B8GFL9_9HEMI</name>
<dbReference type="GeneID" id="112691375"/>
<dbReference type="SUPFAM" id="SSF56219">
    <property type="entry name" value="DNase I-like"/>
    <property type="match status" value="1"/>
</dbReference>
<evidence type="ECO:0000313" key="1">
    <source>
        <dbReference type="Proteomes" id="UP000694846"/>
    </source>
</evidence>
<keyword evidence="1" id="KW-1185">Reference proteome</keyword>
<protein>
    <submittedName>
        <fullName evidence="2">Uncharacterized protein LOC112691375</fullName>
    </submittedName>
</protein>
<proteinExistence type="predicted"/>
<gene>
    <name evidence="2" type="primary">LOC112691375</name>
</gene>
<dbReference type="OrthoDB" id="6627613at2759"/>
<reference evidence="2" key="1">
    <citation type="submission" date="2025-08" db="UniProtKB">
        <authorList>
            <consortium name="RefSeq"/>
        </authorList>
    </citation>
    <scope>IDENTIFICATION</scope>
    <source>
        <tissue evidence="2">Whole body</tissue>
    </source>
</reference>
<sequence length="165" mass="19114">MTVLTIAARWFNIAFINVHVPTEEKEEVEKDEFYSLLNVLNDIPANCIQIILVDFNAKIGKENFFRPIIGIHRLHEESNDNGCRLVAFATERNFRIKSTMFKHKNIHKVIDVKGARRAECDTDHILVVGKLKITLKKTRNSKKIGPKGRFDVQKLDEPIIRDVYE</sequence>
<dbReference type="AlphaFoldDB" id="A0A8B8GFL9"/>
<accession>A0A8B8GFL9</accession>
<evidence type="ECO:0000313" key="2">
    <source>
        <dbReference type="RefSeq" id="XP_025421396.1"/>
    </source>
</evidence>
<dbReference type="InterPro" id="IPR036691">
    <property type="entry name" value="Endo/exonu/phosph_ase_sf"/>
</dbReference>
<dbReference type="Proteomes" id="UP000694846">
    <property type="component" value="Unplaced"/>
</dbReference>